<comment type="caution">
    <text evidence="9">The sequence shown here is derived from an EMBL/GenBank/DDBJ whole genome shotgun (WGS) entry which is preliminary data.</text>
</comment>
<evidence type="ECO:0000313" key="10">
    <source>
        <dbReference type="Proteomes" id="UP001597318"/>
    </source>
</evidence>
<evidence type="ECO:0000256" key="6">
    <source>
        <dbReference type="ARBA" id="ARBA00023136"/>
    </source>
</evidence>
<evidence type="ECO:0000256" key="1">
    <source>
        <dbReference type="ARBA" id="ARBA00004141"/>
    </source>
</evidence>
<keyword evidence="6 8" id="KW-0472">Membrane</keyword>
<dbReference type="SUPFAM" id="SSF81338">
    <property type="entry name" value="Aquaporin-like"/>
    <property type="match status" value="1"/>
</dbReference>
<dbReference type="InterPro" id="IPR000425">
    <property type="entry name" value="MIP"/>
</dbReference>
<dbReference type="NCBIfam" id="TIGR00861">
    <property type="entry name" value="MIP"/>
    <property type="match status" value="1"/>
</dbReference>
<keyword evidence="10" id="KW-1185">Reference proteome</keyword>
<feature type="transmembrane region" description="Helical" evidence="8">
    <location>
        <begin position="209"/>
        <end position="228"/>
    </location>
</feature>
<dbReference type="PROSITE" id="PS00221">
    <property type="entry name" value="MIP"/>
    <property type="match status" value="1"/>
</dbReference>
<feature type="transmembrane region" description="Helical" evidence="8">
    <location>
        <begin position="36"/>
        <end position="55"/>
    </location>
</feature>
<keyword evidence="5 8" id="KW-1133">Transmembrane helix</keyword>
<dbReference type="PANTHER" id="PTHR43829:SF9">
    <property type="entry name" value="AQUAPORIN-9"/>
    <property type="match status" value="1"/>
</dbReference>
<dbReference type="InterPro" id="IPR050363">
    <property type="entry name" value="MIP/Aquaporin"/>
</dbReference>
<dbReference type="Proteomes" id="UP001597318">
    <property type="component" value="Unassembled WGS sequence"/>
</dbReference>
<dbReference type="PRINTS" id="PR00783">
    <property type="entry name" value="MINTRINSICP"/>
</dbReference>
<comment type="similarity">
    <text evidence="2 7">Belongs to the MIP/aquaporin (TC 1.A.8) family.</text>
</comment>
<dbReference type="EMBL" id="JBHUIK010000001">
    <property type="protein sequence ID" value="MFD2212488.1"/>
    <property type="molecule type" value="Genomic_DNA"/>
</dbReference>
<feature type="transmembrane region" description="Helical" evidence="8">
    <location>
        <begin position="6"/>
        <end position="27"/>
    </location>
</feature>
<feature type="transmembrane region" description="Helical" evidence="8">
    <location>
        <begin position="163"/>
        <end position="184"/>
    </location>
</feature>
<accession>A0ABW5BQT1</accession>
<reference evidence="10" key="1">
    <citation type="journal article" date="2019" name="Int. J. Syst. Evol. Microbiol.">
        <title>The Global Catalogue of Microorganisms (GCM) 10K type strain sequencing project: providing services to taxonomists for standard genome sequencing and annotation.</title>
        <authorList>
            <consortium name="The Broad Institute Genomics Platform"/>
            <consortium name="The Broad Institute Genome Sequencing Center for Infectious Disease"/>
            <person name="Wu L."/>
            <person name="Ma J."/>
        </authorList>
    </citation>
    <scope>NUCLEOTIDE SEQUENCE [LARGE SCALE GENOMIC DNA]</scope>
    <source>
        <strain evidence="10">CGMCC 1.15474</strain>
    </source>
</reference>
<evidence type="ECO:0000256" key="7">
    <source>
        <dbReference type="RuleBase" id="RU000477"/>
    </source>
</evidence>
<feature type="transmembrane region" description="Helical" evidence="8">
    <location>
        <begin position="240"/>
        <end position="258"/>
    </location>
</feature>
<proteinExistence type="inferred from homology"/>
<evidence type="ECO:0000256" key="4">
    <source>
        <dbReference type="ARBA" id="ARBA00022692"/>
    </source>
</evidence>
<sequence length="275" mass="28648">MTAFLGELIGTMILIIFGGGVVGGVVLKNSKAENSGWIVITFGWAMAVTFGVYAVGQISGAHLNPAVTLGLASIGDFPWSDVPSYILAQMIGAFIGGVIVFFHYLPHWKATEDKGAKLAVFSTDPAIKSTPANLLSEIIGTFVLVLGLLTIGSNSFTEGLNPLIVGFLILAIGLSLGGTTGYAINPARDLGPRIAHFLLPIAGKGSSNWSYAWIPVVGPIIGGIYGALFYKQFFLGEGSAAFWVCTAIVVIIALTAFAKSKGHDATVSSHTKASV</sequence>
<keyword evidence="4 7" id="KW-0812">Transmembrane</keyword>
<gene>
    <name evidence="9" type="ORF">ACFSKK_02045</name>
</gene>
<keyword evidence="3 7" id="KW-0813">Transport</keyword>
<protein>
    <submittedName>
        <fullName evidence="9">MIP/aquaporin family protein</fullName>
    </submittedName>
</protein>
<evidence type="ECO:0000256" key="2">
    <source>
        <dbReference type="ARBA" id="ARBA00006175"/>
    </source>
</evidence>
<dbReference type="InterPro" id="IPR023271">
    <property type="entry name" value="Aquaporin-like"/>
</dbReference>
<evidence type="ECO:0000256" key="3">
    <source>
        <dbReference type="ARBA" id="ARBA00022448"/>
    </source>
</evidence>
<dbReference type="PANTHER" id="PTHR43829">
    <property type="entry name" value="AQUAPORIN OR AQUAGLYCEROPORIN RELATED"/>
    <property type="match status" value="1"/>
</dbReference>
<evidence type="ECO:0000256" key="8">
    <source>
        <dbReference type="SAM" id="Phobius"/>
    </source>
</evidence>
<name>A0ABW5BQT1_9BACI</name>
<dbReference type="Gene3D" id="1.20.1080.10">
    <property type="entry name" value="Glycerol uptake facilitator protein"/>
    <property type="match status" value="1"/>
</dbReference>
<feature type="transmembrane region" description="Helical" evidence="8">
    <location>
        <begin position="134"/>
        <end position="151"/>
    </location>
</feature>
<dbReference type="Pfam" id="PF00230">
    <property type="entry name" value="MIP"/>
    <property type="match status" value="1"/>
</dbReference>
<dbReference type="InterPro" id="IPR022357">
    <property type="entry name" value="MIP_CS"/>
</dbReference>
<comment type="subcellular location">
    <subcellularLocation>
        <location evidence="1">Membrane</location>
        <topology evidence="1">Multi-pass membrane protein</topology>
    </subcellularLocation>
</comment>
<evidence type="ECO:0000256" key="5">
    <source>
        <dbReference type="ARBA" id="ARBA00022989"/>
    </source>
</evidence>
<feature type="transmembrane region" description="Helical" evidence="8">
    <location>
        <begin position="85"/>
        <end position="105"/>
    </location>
</feature>
<evidence type="ECO:0000313" key="9">
    <source>
        <dbReference type="EMBL" id="MFD2212488.1"/>
    </source>
</evidence>
<dbReference type="RefSeq" id="WP_247342349.1">
    <property type="nucleotide sequence ID" value="NZ_CP095550.1"/>
</dbReference>
<organism evidence="9 10">
    <name type="scientific">Metabacillus endolithicus</name>
    <dbReference type="NCBI Taxonomy" id="1535204"/>
    <lineage>
        <taxon>Bacteria</taxon>
        <taxon>Bacillati</taxon>
        <taxon>Bacillota</taxon>
        <taxon>Bacilli</taxon>
        <taxon>Bacillales</taxon>
        <taxon>Bacillaceae</taxon>
        <taxon>Metabacillus</taxon>
    </lineage>
</organism>